<dbReference type="AlphaFoldDB" id="A0A2K4YD61"/>
<dbReference type="EMBL" id="FXEG02000003">
    <property type="protein sequence ID" value="SOX54697.1"/>
    <property type="molecule type" value="Genomic_DNA"/>
</dbReference>
<sequence>MPRARFTTPAVTDRFPSRQYRRRRRWLSILLAWVFVVEIVVAAAVPLNARDGRIRPAQLVVPARTQPIAGRAPLIVGDRQVRLIGLGGAAADRLLARIAAEIPTAIDKVEAFWGADWSPDISVVVAGSDDQFRAAAGGGSPEQWADIAAITVADRIDPAHRVVVGQRIVFAPGATGMSDSALRIVLTHELFHYAARADTALDAPRWLAEGVADFIARPSGPVPAGQRSRPVSLPSDFDLDTPGPQRSLAYDRAWWFARFVADTFGTPKLRAYYLAVCGVTHADPYTAGRDVLDIDPAGLLARWQQWMVGGA</sequence>
<organism evidence="1 2">
    <name type="scientific">Mycobacterium ahvazicum</name>
    <dbReference type="NCBI Taxonomy" id="1964395"/>
    <lineage>
        <taxon>Bacteria</taxon>
        <taxon>Bacillati</taxon>
        <taxon>Actinomycetota</taxon>
        <taxon>Actinomycetes</taxon>
        <taxon>Mycobacteriales</taxon>
        <taxon>Mycobacteriaceae</taxon>
        <taxon>Mycobacterium</taxon>
        <taxon>Mycobacterium simiae complex</taxon>
    </lineage>
</organism>
<evidence type="ECO:0000313" key="2">
    <source>
        <dbReference type="Proteomes" id="UP000236318"/>
    </source>
</evidence>
<dbReference type="Proteomes" id="UP000236318">
    <property type="component" value="Unassembled WGS sequence"/>
</dbReference>
<protein>
    <recommendedName>
        <fullName evidence="3">DUF4157 domain-containing protein</fullName>
    </recommendedName>
</protein>
<evidence type="ECO:0000313" key="1">
    <source>
        <dbReference type="EMBL" id="SOX54697.1"/>
    </source>
</evidence>
<gene>
    <name evidence="1" type="ORF">MAAFP003_3375</name>
</gene>
<reference evidence="1" key="1">
    <citation type="submission" date="2018-01" db="EMBL/GenBank/DDBJ databases">
        <authorList>
            <consortium name="Urmite Genomes"/>
        </authorList>
    </citation>
    <scope>NUCLEOTIDE SEQUENCE [LARGE SCALE GENOMIC DNA]</scope>
    <source>
        <strain evidence="1">AFP003</strain>
    </source>
</reference>
<keyword evidence="2" id="KW-1185">Reference proteome</keyword>
<accession>A0A2K4YD61</accession>
<proteinExistence type="predicted"/>
<comment type="caution">
    <text evidence="1">The sequence shown here is derived from an EMBL/GenBank/DDBJ whole genome shotgun (WGS) entry which is preliminary data.</text>
</comment>
<evidence type="ECO:0008006" key="3">
    <source>
        <dbReference type="Google" id="ProtNLM"/>
    </source>
</evidence>
<name>A0A2K4YD61_9MYCO</name>